<accession>A0A5C0B0P8</accession>
<feature type="transmembrane region" description="Helical" evidence="7">
    <location>
        <begin position="12"/>
        <end position="32"/>
    </location>
</feature>
<feature type="transmembrane region" description="Helical" evidence="7">
    <location>
        <begin position="184"/>
        <end position="206"/>
    </location>
</feature>
<dbReference type="SUPFAM" id="SSF161098">
    <property type="entry name" value="MetI-like"/>
    <property type="match status" value="1"/>
</dbReference>
<evidence type="ECO:0000313" key="9">
    <source>
        <dbReference type="EMBL" id="QEI06421.1"/>
    </source>
</evidence>
<dbReference type="PROSITE" id="PS50928">
    <property type="entry name" value="ABC_TM1"/>
    <property type="match status" value="1"/>
</dbReference>
<dbReference type="Gene3D" id="1.10.3720.10">
    <property type="entry name" value="MetI-like"/>
    <property type="match status" value="1"/>
</dbReference>
<dbReference type="InterPro" id="IPR035906">
    <property type="entry name" value="MetI-like_sf"/>
</dbReference>
<keyword evidence="3" id="KW-1003">Cell membrane</keyword>
<feature type="transmembrane region" description="Helical" evidence="7">
    <location>
        <begin position="102"/>
        <end position="131"/>
    </location>
</feature>
<keyword evidence="2 7" id="KW-0813">Transport</keyword>
<reference evidence="9 10" key="1">
    <citation type="submission" date="2019-08" db="EMBL/GenBank/DDBJ databases">
        <title>Amphibian skin-associated Pigmentiphaga: genome sequence and occurrence across geography and hosts.</title>
        <authorList>
            <person name="Bletz M.C."/>
            <person name="Bunk B."/>
            <person name="Sproeer C."/>
            <person name="Biwer P."/>
            <person name="Reiter S."/>
            <person name="Rabemananjara F.C.E."/>
            <person name="Schulz S."/>
            <person name="Overmann J."/>
            <person name="Vences M."/>
        </authorList>
    </citation>
    <scope>NUCLEOTIDE SEQUENCE [LARGE SCALE GENOMIC DNA]</scope>
    <source>
        <strain evidence="9 10">Mada1488</strain>
    </source>
</reference>
<feature type="domain" description="ABC transmembrane type-1" evidence="8">
    <location>
        <begin position="72"/>
        <end position="263"/>
    </location>
</feature>
<feature type="transmembrane region" description="Helical" evidence="7">
    <location>
        <begin position="242"/>
        <end position="263"/>
    </location>
</feature>
<comment type="subcellular location">
    <subcellularLocation>
        <location evidence="1 7">Cell membrane</location>
        <topology evidence="1 7">Multi-pass membrane protein</topology>
    </subcellularLocation>
</comment>
<comment type="similarity">
    <text evidence="7">Belongs to the binding-protein-dependent transport system permease family.</text>
</comment>
<evidence type="ECO:0000256" key="3">
    <source>
        <dbReference type="ARBA" id="ARBA00022475"/>
    </source>
</evidence>
<keyword evidence="6 7" id="KW-0472">Membrane</keyword>
<dbReference type="OrthoDB" id="8111552at2"/>
<evidence type="ECO:0000256" key="6">
    <source>
        <dbReference type="ARBA" id="ARBA00023136"/>
    </source>
</evidence>
<evidence type="ECO:0000256" key="2">
    <source>
        <dbReference type="ARBA" id="ARBA00022448"/>
    </source>
</evidence>
<name>A0A5C0B0P8_9BURK</name>
<protein>
    <submittedName>
        <fullName evidence="9">Carbohydrate ABC transporter permease</fullName>
    </submittedName>
</protein>
<dbReference type="GO" id="GO:0005886">
    <property type="term" value="C:plasma membrane"/>
    <property type="evidence" value="ECO:0007669"/>
    <property type="project" value="UniProtKB-SubCell"/>
</dbReference>
<keyword evidence="10" id="KW-1185">Reference proteome</keyword>
<sequence length="278" mass="29756">MKTTTLDWRQALLMIVILGMLGITAFPIYWMLVTSTTASTDLFASPPHLLPGLSQWHVFREVFNTTDVGNWLINSAIVAVGTTVLSLLLAVLPAYALSRFRFAGIAIVGLALFVTQMLPEAMLVVPLYAIFGQLSLLNTLTGLILVNTAFTVPVITWILKGAIDGVPIDIEEAASIDGCSRIGTVFIVVIPLIAPTLAATAVIAFFHGWNEYVFAQTLVSAPELHTASVGLAGFVGELSTPLHSVMAIGLMYTLPAVFFYLLVQRYVVAGMTAGSVKG</sequence>
<dbReference type="GO" id="GO:0055085">
    <property type="term" value="P:transmembrane transport"/>
    <property type="evidence" value="ECO:0007669"/>
    <property type="project" value="InterPro"/>
</dbReference>
<dbReference type="RefSeq" id="WP_148815011.1">
    <property type="nucleotide sequence ID" value="NZ_CP043046.1"/>
</dbReference>
<organism evidence="9 10">
    <name type="scientific">Pigmentiphaga aceris</name>
    <dbReference type="NCBI Taxonomy" id="1940612"/>
    <lineage>
        <taxon>Bacteria</taxon>
        <taxon>Pseudomonadati</taxon>
        <taxon>Pseudomonadota</taxon>
        <taxon>Betaproteobacteria</taxon>
        <taxon>Burkholderiales</taxon>
        <taxon>Alcaligenaceae</taxon>
        <taxon>Pigmentiphaga</taxon>
    </lineage>
</organism>
<evidence type="ECO:0000256" key="7">
    <source>
        <dbReference type="RuleBase" id="RU363032"/>
    </source>
</evidence>
<feature type="transmembrane region" description="Helical" evidence="7">
    <location>
        <begin position="71"/>
        <end position="95"/>
    </location>
</feature>
<evidence type="ECO:0000256" key="4">
    <source>
        <dbReference type="ARBA" id="ARBA00022692"/>
    </source>
</evidence>
<evidence type="ECO:0000313" key="10">
    <source>
        <dbReference type="Proteomes" id="UP000325161"/>
    </source>
</evidence>
<keyword evidence="5 7" id="KW-1133">Transmembrane helix</keyword>
<dbReference type="InterPro" id="IPR050901">
    <property type="entry name" value="BP-dep_ABC_trans_perm"/>
</dbReference>
<dbReference type="KEGG" id="pacr:FXN63_11710"/>
<dbReference type="Proteomes" id="UP000325161">
    <property type="component" value="Chromosome"/>
</dbReference>
<dbReference type="Pfam" id="PF00528">
    <property type="entry name" value="BPD_transp_1"/>
    <property type="match status" value="1"/>
</dbReference>
<dbReference type="CDD" id="cd06261">
    <property type="entry name" value="TM_PBP2"/>
    <property type="match status" value="1"/>
</dbReference>
<proteinExistence type="inferred from homology"/>
<keyword evidence="4 7" id="KW-0812">Transmembrane</keyword>
<feature type="transmembrane region" description="Helical" evidence="7">
    <location>
        <begin position="143"/>
        <end position="163"/>
    </location>
</feature>
<gene>
    <name evidence="9" type="ORF">FXN63_11710</name>
</gene>
<evidence type="ECO:0000259" key="8">
    <source>
        <dbReference type="PROSITE" id="PS50928"/>
    </source>
</evidence>
<dbReference type="EMBL" id="CP043046">
    <property type="protein sequence ID" value="QEI06421.1"/>
    <property type="molecule type" value="Genomic_DNA"/>
</dbReference>
<dbReference type="InterPro" id="IPR000515">
    <property type="entry name" value="MetI-like"/>
</dbReference>
<evidence type="ECO:0000256" key="1">
    <source>
        <dbReference type="ARBA" id="ARBA00004651"/>
    </source>
</evidence>
<dbReference type="AlphaFoldDB" id="A0A5C0B0P8"/>
<evidence type="ECO:0000256" key="5">
    <source>
        <dbReference type="ARBA" id="ARBA00022989"/>
    </source>
</evidence>
<dbReference type="PANTHER" id="PTHR32243:SF18">
    <property type="entry name" value="INNER MEMBRANE ABC TRANSPORTER PERMEASE PROTEIN YCJP"/>
    <property type="match status" value="1"/>
</dbReference>
<dbReference type="PANTHER" id="PTHR32243">
    <property type="entry name" value="MALTOSE TRANSPORT SYSTEM PERMEASE-RELATED"/>
    <property type="match status" value="1"/>
</dbReference>